<feature type="compositionally biased region" description="Polar residues" evidence="3">
    <location>
        <begin position="57"/>
        <end position="72"/>
    </location>
</feature>
<gene>
    <name evidence="5" type="ORF">BDW59DRAFT_172489</name>
</gene>
<accession>A0ABR4IBT6</accession>
<feature type="domain" description="K Homology" evidence="4">
    <location>
        <begin position="1095"/>
        <end position="1177"/>
    </location>
</feature>
<keyword evidence="2" id="KW-0694">RNA-binding</keyword>
<feature type="compositionally biased region" description="Pro residues" evidence="3">
    <location>
        <begin position="183"/>
        <end position="193"/>
    </location>
</feature>
<feature type="compositionally biased region" description="Basic and acidic residues" evidence="3">
    <location>
        <begin position="334"/>
        <end position="343"/>
    </location>
</feature>
<name>A0ABR4IBT6_9EURO</name>
<dbReference type="PROSITE" id="PS50084">
    <property type="entry name" value="KH_TYPE_1"/>
    <property type="match status" value="1"/>
</dbReference>
<dbReference type="EMBL" id="JBFXLS010000038">
    <property type="protein sequence ID" value="KAL2825202.1"/>
    <property type="molecule type" value="Genomic_DNA"/>
</dbReference>
<organism evidence="5 6">
    <name type="scientific">Aspergillus cavernicola</name>
    <dbReference type="NCBI Taxonomy" id="176166"/>
    <lineage>
        <taxon>Eukaryota</taxon>
        <taxon>Fungi</taxon>
        <taxon>Dikarya</taxon>
        <taxon>Ascomycota</taxon>
        <taxon>Pezizomycotina</taxon>
        <taxon>Eurotiomycetes</taxon>
        <taxon>Eurotiomycetidae</taxon>
        <taxon>Eurotiales</taxon>
        <taxon>Aspergillaceae</taxon>
        <taxon>Aspergillus</taxon>
        <taxon>Aspergillus subgen. Nidulantes</taxon>
    </lineage>
</organism>
<dbReference type="Pfam" id="PF24563">
    <property type="entry name" value="KH_Mug60-KHD4"/>
    <property type="match status" value="1"/>
</dbReference>
<feature type="compositionally biased region" description="Basic and acidic residues" evidence="3">
    <location>
        <begin position="228"/>
        <end position="256"/>
    </location>
</feature>
<keyword evidence="6" id="KW-1185">Reference proteome</keyword>
<dbReference type="SMART" id="SM00322">
    <property type="entry name" value="KH"/>
    <property type="match status" value="3"/>
</dbReference>
<dbReference type="PANTHER" id="PTHR10627">
    <property type="entry name" value="SCP160"/>
    <property type="match status" value="1"/>
</dbReference>
<feature type="compositionally biased region" description="Polar residues" evidence="3">
    <location>
        <begin position="257"/>
        <end position="275"/>
    </location>
</feature>
<evidence type="ECO:0000256" key="3">
    <source>
        <dbReference type="SAM" id="MobiDB-lite"/>
    </source>
</evidence>
<dbReference type="InterPro" id="IPR036612">
    <property type="entry name" value="KH_dom_type_1_sf"/>
</dbReference>
<evidence type="ECO:0000313" key="6">
    <source>
        <dbReference type="Proteomes" id="UP001610335"/>
    </source>
</evidence>
<dbReference type="SUPFAM" id="SSF54791">
    <property type="entry name" value="Eukaryotic type KH-domain (KH-domain type I)"/>
    <property type="match status" value="3"/>
</dbReference>
<feature type="region of interest" description="Disordered" evidence="3">
    <location>
        <begin position="146"/>
        <end position="460"/>
    </location>
</feature>
<dbReference type="PANTHER" id="PTHR10627:SF76">
    <property type="entry name" value="KH DOMAIN-CONTAINING PROTEIN YLL032C"/>
    <property type="match status" value="1"/>
</dbReference>
<dbReference type="Gene3D" id="3.30.1370.10">
    <property type="entry name" value="K Homology domain, type 1"/>
    <property type="match status" value="3"/>
</dbReference>
<feature type="compositionally biased region" description="Polar residues" evidence="3">
    <location>
        <begin position="1656"/>
        <end position="1667"/>
    </location>
</feature>
<feature type="region of interest" description="Disordered" evidence="3">
    <location>
        <begin position="55"/>
        <end position="112"/>
    </location>
</feature>
<sequence length="1807" mass="202117">MAATQLHTSSLGSKIPAVKEVQEYEKILRISEDVFSGTHPRLKVPQQFVRKVASRNLPVSATPQNKADNNAGSPPKAPSRHVAPTAKPAGSQSTHTTNGPSNTTASSRTIPKTASEIDPIFLEKSDDLVRAELQLQRQRVEREIREQVELKRQESKQKVSIQDATPEFDVSDVLARALEMVKPSPPPEIPGPGAPSDSFDENSFYSSRAPDSPQHGDQQKPSSASSSHPEELGTEARRERYSDELQRLEALNRPESDQSMQDTYSIADPRTSSHQRQPHHAEGPSAYRTQHVRQQVDPPLEEPEYSPPAPGVAPMERVESYEPQRANPNVPKRRAVDRGDRYTRRSVSPADGVRVIRNHITSPAAPQPSRVSPLAIAKVPSVHQMHESRSEYNPDRQGSPQAPPQSVVSRKRRRLHDGRDRSRPPAYRTQNGGSVKAFIKEEPVSPPPFADTSPMYRSRVPQEGPVYIDVPSPRYTPVIERREPSLRTTAYELDPYDETHGDSGMQRTASRLSTRRPMRDDQDLRRVASLHQARKPEYAREYIDQQSPHSARNGPFTIVERPPQESTRFYEEPVVPPPPRRYASPAPQMTEAYYNDYFVASPPRRIVVDEHGNQYYETLPAPRVQAMPPPSSRVPRPDVYEGPPQVRHASVRAASVLEDPYGGRRYVQEVPQGAYRRVSDYSRPAPTERRPYAAPFEAREPYPRGGSVQVHDYTSRQGHYTEDAELTRERIVRIPSVRPPTTTRYQEPREVIQRVESVHPGGPDMSVYMDEETRRSREYLERPVYHVAPRAVAREERYYENGEPERVVLDGSRDGSEIRSAPTMHKISNFTGQARHGWERMTPTFGMSRPHAEMTSHSLRRPHGAPPMTPPTGVDPVVNLSFNVPFSSTLAGPDTDDVLHASPNAQQRWSFPDGTPDGTPIHQLPVHISNVETLRALCRQITDTSSGRVEALITSSEPKTVPSLQRRPQGLATNVCITGEGETVRKMRAKILNETPILLRCATVDVDAHLIMDNQTKNIRTPVLEHLDTLAGYTGTDIFLLSPKLRDTDSAVVSSYGYASDNGLDQRFRVCIYGDMESTEHAKTRVLIMIDQILKRHVDAVKLDLTTHTLVCGRTRKNVKLIEAATCTAIYFPPPFPRIFGYIPPGAHRRSEDEVYITGDTLDQIARAKQKLRELVMGVKVYVKDVMVNSNKIDNILLDRLDKVRKVMEMNGSYVLFPQLGSQRGHAGQFYSASWWILVPDPTPGAARAPLPAEVRTMLSDICTNSGAEVSFDNLNFTINGSDDAVKAAMMVINQIPFVQRSQYQMRVKIELANEHKEFVSGKKNGKINKIMGQSNVQIIFDGFNEYNFYIDVCGNQYESTKSGLDLVEQEMPASISFHVPDQYHKRIIGIGGQHIQRIMKKYSVFVKFSNAMDRGGMGKDDDDIKVDNVICRTPARNAQSLDLVKQEIMDMVEKVDAEYVSERVVINRLYHRELLARITEIDELEKKWNCKIEFPSTELASDVVSISGPEYQVPQAVDALLGMVPESHELLFQSSPELREFFKGADFREDVCAKLKEQYEVDTNVDTSPDFPVSEENGSDSPTFPPEDRVVLGYTRNNAGGLKDAIDFLISRLVAHGLDANTIKGAIPRPKSDSFEDSLPFFDSKLLQHAPTPIATDSPTRPSFTDETSDRGSIFERLRKPGSISSFSSFIGRKNHSGSPASFFKHASSNASKASLVSMESRDSGYRNPWNDSGVNLPEDDLPALGSSHSHSSSNGWPARFDTKFPFGTAPGDMTPKHDLRASFDSGRPSTSNSTSGYPAPIGPPR</sequence>
<feature type="compositionally biased region" description="Polar residues" evidence="3">
    <location>
        <begin position="1789"/>
        <end position="1798"/>
    </location>
</feature>
<feature type="region of interest" description="Disordered" evidence="3">
    <location>
        <begin position="622"/>
        <end position="646"/>
    </location>
</feature>
<feature type="region of interest" description="Disordered" evidence="3">
    <location>
        <begin position="1721"/>
        <end position="1807"/>
    </location>
</feature>
<proteinExistence type="predicted"/>
<feature type="domain" description="K Homology" evidence="4">
    <location>
        <begin position="1372"/>
        <end position="1454"/>
    </location>
</feature>
<protein>
    <recommendedName>
        <fullName evidence="4">K Homology domain-containing protein</fullName>
    </recommendedName>
</protein>
<feature type="compositionally biased region" description="Polar residues" evidence="3">
    <location>
        <begin position="396"/>
        <end position="408"/>
    </location>
</feature>
<comment type="caution">
    <text evidence="5">The sequence shown here is derived from an EMBL/GenBank/DDBJ whole genome shotgun (WGS) entry which is preliminary data.</text>
</comment>
<feature type="domain" description="K Homology" evidence="4">
    <location>
        <begin position="1459"/>
        <end position="1526"/>
    </location>
</feature>
<feature type="compositionally biased region" description="Polar residues" evidence="3">
    <location>
        <begin position="215"/>
        <end position="227"/>
    </location>
</feature>
<feature type="region of interest" description="Disordered" evidence="3">
    <location>
        <begin position="494"/>
        <end position="519"/>
    </location>
</feature>
<reference evidence="5 6" key="1">
    <citation type="submission" date="2024-07" db="EMBL/GenBank/DDBJ databases">
        <title>Section-level genome sequencing and comparative genomics of Aspergillus sections Usti and Cavernicolus.</title>
        <authorList>
            <consortium name="Lawrence Berkeley National Laboratory"/>
            <person name="Nybo J.L."/>
            <person name="Vesth T.C."/>
            <person name="Theobald S."/>
            <person name="Frisvad J.C."/>
            <person name="Larsen T.O."/>
            <person name="Kjaerboelling I."/>
            <person name="Rothschild-Mancinelli K."/>
            <person name="Lyhne E.K."/>
            <person name="Kogle M.E."/>
            <person name="Barry K."/>
            <person name="Clum A."/>
            <person name="Na H."/>
            <person name="Ledsgaard L."/>
            <person name="Lin J."/>
            <person name="Lipzen A."/>
            <person name="Kuo A."/>
            <person name="Riley R."/>
            <person name="Mondo S."/>
            <person name="LaButti K."/>
            <person name="Haridas S."/>
            <person name="Pangalinan J."/>
            <person name="Salamov A.A."/>
            <person name="Simmons B.A."/>
            <person name="Magnuson J.K."/>
            <person name="Chen J."/>
            <person name="Drula E."/>
            <person name="Henrissat B."/>
            <person name="Wiebenga A."/>
            <person name="Lubbers R.J."/>
            <person name="Gomes A.C."/>
            <person name="Makela M.R."/>
            <person name="Stajich J."/>
            <person name="Grigoriev I.V."/>
            <person name="Mortensen U.H."/>
            <person name="De vries R.P."/>
            <person name="Baker S.E."/>
            <person name="Andersen M.R."/>
        </authorList>
    </citation>
    <scope>NUCLEOTIDE SEQUENCE [LARGE SCALE GENOMIC DNA]</scope>
    <source>
        <strain evidence="5 6">CBS 600.67</strain>
    </source>
</reference>
<dbReference type="Pfam" id="PF00013">
    <property type="entry name" value="KH_1"/>
    <property type="match status" value="1"/>
</dbReference>
<dbReference type="InterPro" id="IPR004088">
    <property type="entry name" value="KH_dom_type_1"/>
</dbReference>
<feature type="region of interest" description="Disordered" evidence="3">
    <location>
        <begin position="1565"/>
        <end position="1588"/>
    </location>
</feature>
<feature type="compositionally biased region" description="Polar residues" evidence="3">
    <location>
        <begin position="90"/>
        <end position="112"/>
    </location>
</feature>
<evidence type="ECO:0000256" key="2">
    <source>
        <dbReference type="PROSITE-ProRule" id="PRU00117"/>
    </source>
</evidence>
<keyword evidence="1" id="KW-0677">Repeat</keyword>
<evidence type="ECO:0000313" key="5">
    <source>
        <dbReference type="EMBL" id="KAL2825202.1"/>
    </source>
</evidence>
<feature type="compositionally biased region" description="Basic and acidic residues" evidence="3">
    <location>
        <begin position="384"/>
        <end position="394"/>
    </location>
</feature>
<dbReference type="Proteomes" id="UP001610335">
    <property type="component" value="Unassembled WGS sequence"/>
</dbReference>
<evidence type="ECO:0000256" key="1">
    <source>
        <dbReference type="ARBA" id="ARBA00022737"/>
    </source>
</evidence>
<dbReference type="CDD" id="cd22453">
    <property type="entry name" value="KH-I_MUG60_like"/>
    <property type="match status" value="1"/>
</dbReference>
<dbReference type="InterPro" id="IPR056553">
    <property type="entry name" value="KH_Mug60-KHD4"/>
</dbReference>
<feature type="region of interest" description="Disordered" evidence="3">
    <location>
        <begin position="1652"/>
        <end position="1676"/>
    </location>
</feature>
<evidence type="ECO:0000259" key="4">
    <source>
        <dbReference type="SMART" id="SM00322"/>
    </source>
</evidence>
<dbReference type="InterPro" id="IPR004087">
    <property type="entry name" value="KH_dom"/>
</dbReference>
<feature type="compositionally biased region" description="Basic and acidic residues" evidence="3">
    <location>
        <begin position="146"/>
        <end position="157"/>
    </location>
</feature>